<keyword evidence="3" id="KW-1185">Reference proteome</keyword>
<evidence type="ECO:0000313" key="2">
    <source>
        <dbReference type="EMBL" id="GFN98506.1"/>
    </source>
</evidence>
<accession>A0AAV3ZTQ4</accession>
<evidence type="ECO:0000313" key="3">
    <source>
        <dbReference type="Proteomes" id="UP000735302"/>
    </source>
</evidence>
<feature type="compositionally biased region" description="Polar residues" evidence="1">
    <location>
        <begin position="132"/>
        <end position="141"/>
    </location>
</feature>
<name>A0AAV3ZTQ4_9GAST</name>
<evidence type="ECO:0000256" key="1">
    <source>
        <dbReference type="SAM" id="MobiDB-lite"/>
    </source>
</evidence>
<reference evidence="2 3" key="1">
    <citation type="journal article" date="2021" name="Elife">
        <title>Chloroplast acquisition without the gene transfer in kleptoplastic sea slugs, Plakobranchus ocellatus.</title>
        <authorList>
            <person name="Maeda T."/>
            <person name="Takahashi S."/>
            <person name="Yoshida T."/>
            <person name="Shimamura S."/>
            <person name="Takaki Y."/>
            <person name="Nagai Y."/>
            <person name="Toyoda A."/>
            <person name="Suzuki Y."/>
            <person name="Arimoto A."/>
            <person name="Ishii H."/>
            <person name="Satoh N."/>
            <person name="Nishiyama T."/>
            <person name="Hasebe M."/>
            <person name="Maruyama T."/>
            <person name="Minagawa J."/>
            <person name="Obokata J."/>
            <person name="Shigenobu S."/>
        </authorList>
    </citation>
    <scope>NUCLEOTIDE SEQUENCE [LARGE SCALE GENOMIC DNA]</scope>
</reference>
<organism evidence="2 3">
    <name type="scientific">Plakobranchus ocellatus</name>
    <dbReference type="NCBI Taxonomy" id="259542"/>
    <lineage>
        <taxon>Eukaryota</taxon>
        <taxon>Metazoa</taxon>
        <taxon>Spiralia</taxon>
        <taxon>Lophotrochozoa</taxon>
        <taxon>Mollusca</taxon>
        <taxon>Gastropoda</taxon>
        <taxon>Heterobranchia</taxon>
        <taxon>Euthyneura</taxon>
        <taxon>Panpulmonata</taxon>
        <taxon>Sacoglossa</taxon>
        <taxon>Placobranchoidea</taxon>
        <taxon>Plakobranchidae</taxon>
        <taxon>Plakobranchus</taxon>
    </lineage>
</organism>
<proteinExistence type="predicted"/>
<dbReference type="AlphaFoldDB" id="A0AAV3ZTQ4"/>
<comment type="caution">
    <text evidence="2">The sequence shown here is derived from an EMBL/GenBank/DDBJ whole genome shotgun (WGS) entry which is preliminary data.</text>
</comment>
<protein>
    <submittedName>
        <fullName evidence="2">Uncharacterized protein</fullName>
    </submittedName>
</protein>
<dbReference type="EMBL" id="BLXT01002860">
    <property type="protein sequence ID" value="GFN98506.1"/>
    <property type="molecule type" value="Genomic_DNA"/>
</dbReference>
<feature type="region of interest" description="Disordered" evidence="1">
    <location>
        <begin position="123"/>
        <end position="153"/>
    </location>
</feature>
<dbReference type="Proteomes" id="UP000735302">
    <property type="component" value="Unassembled WGS sequence"/>
</dbReference>
<feature type="region of interest" description="Disordered" evidence="1">
    <location>
        <begin position="81"/>
        <end position="105"/>
    </location>
</feature>
<gene>
    <name evidence="2" type="ORF">PoB_002501200</name>
</gene>
<sequence length="201" mass="21254">MRKSLAPSPKLHCMSNLFDSVSRRINIVSPTQNFLRRASGHNSSSVRLSILQLPTSNVLSAMKLFPKAVESNDEELIASNGEESAENALTRKNQCPRTTPTTGTAATETAVMATAVTRTTVTESAVTGSAVPGSTGTSTGCRNPPAPQPLPWHPSSETASAYLVTNYMRCRTNLCPASSGVLIGPTISITTRLKGVPIRAT</sequence>